<organism evidence="2 3">
    <name type="scientific">Salicibibacter cibi</name>
    <dbReference type="NCBI Taxonomy" id="2743001"/>
    <lineage>
        <taxon>Bacteria</taxon>
        <taxon>Bacillati</taxon>
        <taxon>Bacillota</taxon>
        <taxon>Bacilli</taxon>
        <taxon>Bacillales</taxon>
        <taxon>Bacillaceae</taxon>
        <taxon>Salicibibacter</taxon>
    </lineage>
</organism>
<accession>A0A7T6Z980</accession>
<evidence type="ECO:0000259" key="1">
    <source>
        <dbReference type="Pfam" id="PF07929"/>
    </source>
</evidence>
<reference evidence="2 3" key="1">
    <citation type="submission" date="2020-06" db="EMBL/GenBank/DDBJ databases">
        <title>Genomic analysis of Salicibibacter sp. NKC21-4.</title>
        <authorList>
            <person name="Oh Y.J."/>
        </authorList>
    </citation>
    <scope>NUCLEOTIDE SEQUENCE [LARGE SCALE GENOMIC DNA]</scope>
    <source>
        <strain evidence="2 3">NKC21-4</strain>
    </source>
</reference>
<proteinExistence type="predicted"/>
<gene>
    <name evidence="2" type="ORF">HUG20_03350</name>
</gene>
<dbReference type="PANTHER" id="PTHR41878:SF1">
    <property type="entry name" value="TNPR PROTEIN"/>
    <property type="match status" value="1"/>
</dbReference>
<dbReference type="KEGG" id="scib:HUG20_03350"/>
<evidence type="ECO:0000313" key="3">
    <source>
        <dbReference type="Proteomes" id="UP000595349"/>
    </source>
</evidence>
<dbReference type="RefSeq" id="WP_200088063.1">
    <property type="nucleotide sequence ID" value="NZ_CP054706.1"/>
</dbReference>
<protein>
    <submittedName>
        <fullName evidence="2">Plasmid pRiA4b ORF-3 family protein</fullName>
    </submittedName>
</protein>
<sequence length="397" mass="47053">MEEINTTLNEFETFMRYIEKERPLLSQKHGVLGKKDAFRLNASLNYKREVKGPHYTQAQYPEIDLMFFLATAGKLYAKGNNERGKPVLIETDAMKEFKTLNPYEKYVYLTQIYWSKYGFNERTEKYVSLVRFYDQLESIHHVDLGEKIPEPDSYFYVEWQDKGVTFFHHLRFFGFGEFEETSDFGEPMQFFIPNQWGINMSGLLIEHTVKFWNGDGLERLLRSLRKRKDRVKKEPFDVFKKIFPARKVQNTVTSEGKIDRSGMYTFKVILWKHCWRKIIASHEHTFEELHHAIQDAFQFDDDHLYSFYINGNKETGQPIFCAFMDNDKGYAADKTTIADVGLFKGQKLYYLFDFGDEWHFEINLSKIDKQSPLPEHPTIIEEEGEAPDQYNTWTALF</sequence>
<dbReference type="Pfam" id="PF07929">
    <property type="entry name" value="PRiA4_ORF3"/>
    <property type="match status" value="1"/>
</dbReference>
<dbReference type="AlphaFoldDB" id="A0A7T6Z980"/>
<feature type="domain" description="Plasmid pRiA4b Orf3-like" evidence="1">
    <location>
        <begin position="272"/>
        <end position="387"/>
    </location>
</feature>
<dbReference type="PANTHER" id="PTHR41878">
    <property type="entry name" value="LEXA REPRESSOR-RELATED"/>
    <property type="match status" value="1"/>
</dbReference>
<name>A0A7T6Z980_9BACI</name>
<dbReference type="EMBL" id="CP054706">
    <property type="protein sequence ID" value="QQK79032.1"/>
    <property type="molecule type" value="Genomic_DNA"/>
</dbReference>
<dbReference type="InterPro" id="IPR024047">
    <property type="entry name" value="MM3350-like_sf"/>
</dbReference>
<keyword evidence="3" id="KW-1185">Reference proteome</keyword>
<dbReference type="SUPFAM" id="SSF159941">
    <property type="entry name" value="MM3350-like"/>
    <property type="match status" value="1"/>
</dbReference>
<dbReference type="InterPro" id="IPR012912">
    <property type="entry name" value="Plasmid_pRiA4b_Orf3-like"/>
</dbReference>
<evidence type="ECO:0000313" key="2">
    <source>
        <dbReference type="EMBL" id="QQK79032.1"/>
    </source>
</evidence>
<dbReference type="Proteomes" id="UP000595349">
    <property type="component" value="Chromosome"/>
</dbReference>
<dbReference type="Gene3D" id="3.10.290.30">
    <property type="entry name" value="MM3350-like"/>
    <property type="match status" value="1"/>
</dbReference>